<dbReference type="Pfam" id="PF01979">
    <property type="entry name" value="Amidohydro_1"/>
    <property type="match status" value="1"/>
</dbReference>
<feature type="domain" description="Amidohydrolase-related" evidence="1">
    <location>
        <begin position="12"/>
        <end position="107"/>
    </location>
</feature>
<sequence>MPGIFYEVTFWMNQNGVLLLVGSDMGPINDTTIDELHKELEMMVKSGLSTLDALKTATFNPSKFLNIDKEYGSIEVNKKANLVILNSNPLEDISNTRDISFVLKDGELFKAS</sequence>
<dbReference type="EMBL" id="JAABOO010000001">
    <property type="protein sequence ID" value="NER12097.1"/>
    <property type="molecule type" value="Genomic_DNA"/>
</dbReference>
<dbReference type="RefSeq" id="WP_163605134.1">
    <property type="nucleotide sequence ID" value="NZ_JAABOO010000001.1"/>
</dbReference>
<keyword evidence="3" id="KW-1185">Reference proteome</keyword>
<comment type="caution">
    <text evidence="2">The sequence shown here is derived from an EMBL/GenBank/DDBJ whole genome shotgun (WGS) entry which is preliminary data.</text>
</comment>
<dbReference type="Gene3D" id="3.30.110.90">
    <property type="entry name" value="Amidohydrolase"/>
    <property type="match status" value="1"/>
</dbReference>
<dbReference type="AlphaFoldDB" id="A0A6P0UGF3"/>
<evidence type="ECO:0000259" key="1">
    <source>
        <dbReference type="Pfam" id="PF01979"/>
    </source>
</evidence>
<keyword evidence="2" id="KW-0378">Hydrolase</keyword>
<evidence type="ECO:0000313" key="3">
    <source>
        <dbReference type="Proteomes" id="UP000468581"/>
    </source>
</evidence>
<dbReference type="InterPro" id="IPR006680">
    <property type="entry name" value="Amidohydro-rel"/>
</dbReference>
<gene>
    <name evidence="2" type="ORF">GWK08_01465</name>
</gene>
<name>A0A6P0UGF3_9FLAO</name>
<dbReference type="InterPro" id="IPR011059">
    <property type="entry name" value="Metal-dep_hydrolase_composite"/>
</dbReference>
<reference evidence="2 3" key="1">
    <citation type="submission" date="2020-01" db="EMBL/GenBank/DDBJ databases">
        <title>Leptobacterium flavescens.</title>
        <authorList>
            <person name="Wang G."/>
        </authorList>
    </citation>
    <scope>NUCLEOTIDE SEQUENCE [LARGE SCALE GENOMIC DNA]</scope>
    <source>
        <strain evidence="2 3">KCTC 22160</strain>
    </source>
</reference>
<dbReference type="PANTHER" id="PTHR43135:SF3">
    <property type="entry name" value="ALPHA-D-RIBOSE 1-METHYLPHOSPHONATE 5-TRIPHOSPHATE DIPHOSPHATASE"/>
    <property type="match status" value="1"/>
</dbReference>
<proteinExistence type="predicted"/>
<accession>A0A6P0UGF3</accession>
<organism evidence="2 3">
    <name type="scientific">Leptobacterium flavescens</name>
    <dbReference type="NCBI Taxonomy" id="472055"/>
    <lineage>
        <taxon>Bacteria</taxon>
        <taxon>Pseudomonadati</taxon>
        <taxon>Bacteroidota</taxon>
        <taxon>Flavobacteriia</taxon>
        <taxon>Flavobacteriales</taxon>
        <taxon>Flavobacteriaceae</taxon>
        <taxon>Leptobacterium</taxon>
    </lineage>
</organism>
<protein>
    <submittedName>
        <fullName evidence="2">Amidohydrolase family protein</fullName>
    </submittedName>
</protein>
<dbReference type="Gene3D" id="2.30.40.10">
    <property type="entry name" value="Urease, subunit C, domain 1"/>
    <property type="match status" value="1"/>
</dbReference>
<dbReference type="SUPFAM" id="SSF51338">
    <property type="entry name" value="Composite domain of metallo-dependent hydrolases"/>
    <property type="match status" value="1"/>
</dbReference>
<dbReference type="InterPro" id="IPR051781">
    <property type="entry name" value="Metallo-dep_Hydrolase"/>
</dbReference>
<dbReference type="Proteomes" id="UP000468581">
    <property type="component" value="Unassembled WGS sequence"/>
</dbReference>
<evidence type="ECO:0000313" key="2">
    <source>
        <dbReference type="EMBL" id="NER12097.1"/>
    </source>
</evidence>
<dbReference type="PANTHER" id="PTHR43135">
    <property type="entry name" value="ALPHA-D-RIBOSE 1-METHYLPHOSPHONATE 5-TRIPHOSPHATE DIPHOSPHATASE"/>
    <property type="match status" value="1"/>
</dbReference>
<dbReference type="GO" id="GO:0016810">
    <property type="term" value="F:hydrolase activity, acting on carbon-nitrogen (but not peptide) bonds"/>
    <property type="evidence" value="ECO:0007669"/>
    <property type="project" value="InterPro"/>
</dbReference>
<dbReference type="Gene3D" id="1.20.58.520">
    <property type="entry name" value="Amidohydrolase"/>
    <property type="match status" value="1"/>
</dbReference>